<evidence type="ECO:0000313" key="5">
    <source>
        <dbReference type="EMBL" id="GCA62968.1"/>
    </source>
</evidence>
<dbReference type="PROSITE" id="PS00678">
    <property type="entry name" value="WD_REPEATS_1"/>
    <property type="match status" value="1"/>
</dbReference>
<evidence type="ECO:0000256" key="1">
    <source>
        <dbReference type="ARBA" id="ARBA00022574"/>
    </source>
</evidence>
<feature type="region of interest" description="Disordered" evidence="4">
    <location>
        <begin position="266"/>
        <end position="291"/>
    </location>
</feature>
<dbReference type="EMBL" id="BDIP01001920">
    <property type="protein sequence ID" value="GCA62968.1"/>
    <property type="molecule type" value="Genomic_DNA"/>
</dbReference>
<dbReference type="InterPro" id="IPR036322">
    <property type="entry name" value="WD40_repeat_dom_sf"/>
</dbReference>
<dbReference type="Gene3D" id="2.130.10.10">
    <property type="entry name" value="YVTN repeat-like/Quinoprotein amine dehydrogenase"/>
    <property type="match status" value="1"/>
</dbReference>
<dbReference type="InterPro" id="IPR050459">
    <property type="entry name" value="WD_repeat_RBAP46/RBAP48/MSI1"/>
</dbReference>
<dbReference type="SUPFAM" id="SSF50978">
    <property type="entry name" value="WD40 repeat-like"/>
    <property type="match status" value="1"/>
</dbReference>
<keyword evidence="2" id="KW-0677">Repeat</keyword>
<dbReference type="AlphaFoldDB" id="A0A391NUS0"/>
<dbReference type="InterPro" id="IPR019775">
    <property type="entry name" value="WD40_repeat_CS"/>
</dbReference>
<keyword evidence="1 3" id="KW-0853">WD repeat</keyword>
<dbReference type="OrthoDB" id="427795at2759"/>
<comment type="caution">
    <text evidence="5">The sequence shown here is derived from an EMBL/GenBank/DDBJ whole genome shotgun (WGS) entry which is preliminary data.</text>
</comment>
<proteinExistence type="predicted"/>
<dbReference type="PANTHER" id="PTHR22850">
    <property type="entry name" value="WD40 REPEAT FAMILY"/>
    <property type="match status" value="1"/>
</dbReference>
<dbReference type="SMART" id="SM00320">
    <property type="entry name" value="WD40"/>
    <property type="match status" value="5"/>
</dbReference>
<evidence type="ECO:0000256" key="2">
    <source>
        <dbReference type="ARBA" id="ARBA00022737"/>
    </source>
</evidence>
<gene>
    <name evidence="5" type="ORF">KIPB_007050</name>
</gene>
<name>A0A391NUS0_9EUKA</name>
<accession>A0A391NUS0</accession>
<dbReference type="PROSITE" id="PS50294">
    <property type="entry name" value="WD_REPEATS_REGION"/>
    <property type="match status" value="2"/>
</dbReference>
<evidence type="ECO:0000256" key="3">
    <source>
        <dbReference type="PROSITE-ProRule" id="PRU00221"/>
    </source>
</evidence>
<evidence type="ECO:0000256" key="4">
    <source>
        <dbReference type="SAM" id="MobiDB-lite"/>
    </source>
</evidence>
<keyword evidence="6" id="KW-1185">Reference proteome</keyword>
<organism evidence="5 6">
    <name type="scientific">Kipferlia bialata</name>
    <dbReference type="NCBI Taxonomy" id="797122"/>
    <lineage>
        <taxon>Eukaryota</taxon>
        <taxon>Metamonada</taxon>
        <taxon>Carpediemonas-like organisms</taxon>
        <taxon>Kipferlia</taxon>
    </lineage>
</organism>
<sequence>MRSRQPGRGGRVVRGVDSYKPQVLLGGLSEEGFCIAWDPFTAGRLVAGDNAGTLAGWVVDALVNKPLPDVVFDGPTIDVQGEGKGNAVNSLQFSPITPDALVAGFDSGHLAVYDVRKPPMPSKTIDTGSCVNVCRFSPFDATIVATGHPDGVVNVWDLSKPASPLHTLTHHSGDVFHLEWSPHNQGVLATGADDSRVLVWDLSGDHASASASVSGSGKDEMPPELWFVHAGHTDVISGLSWSPSCPMLIASCAEDNSLQLWAPASQQVDGEDMWPPTKSQSQGLRVLEDSD</sequence>
<dbReference type="InterPro" id="IPR015943">
    <property type="entry name" value="WD40/YVTN_repeat-like_dom_sf"/>
</dbReference>
<dbReference type="Pfam" id="PF00400">
    <property type="entry name" value="WD40"/>
    <property type="match status" value="3"/>
</dbReference>
<dbReference type="PROSITE" id="PS50082">
    <property type="entry name" value="WD_REPEATS_2"/>
    <property type="match status" value="2"/>
</dbReference>
<dbReference type="InterPro" id="IPR001680">
    <property type="entry name" value="WD40_rpt"/>
</dbReference>
<feature type="repeat" description="WD" evidence="3">
    <location>
        <begin position="229"/>
        <end position="261"/>
    </location>
</feature>
<protein>
    <submittedName>
        <fullName evidence="5">Uncharacterized protein</fullName>
    </submittedName>
</protein>
<dbReference type="Proteomes" id="UP000265618">
    <property type="component" value="Unassembled WGS sequence"/>
</dbReference>
<evidence type="ECO:0000313" key="6">
    <source>
        <dbReference type="Proteomes" id="UP000265618"/>
    </source>
</evidence>
<reference evidence="5 6" key="1">
    <citation type="journal article" date="2018" name="PLoS ONE">
        <title>The draft genome of Kipferlia bialata reveals reductive genome evolution in fornicate parasites.</title>
        <authorList>
            <person name="Tanifuji G."/>
            <person name="Takabayashi S."/>
            <person name="Kume K."/>
            <person name="Takagi M."/>
            <person name="Nakayama T."/>
            <person name="Kamikawa R."/>
            <person name="Inagaki Y."/>
            <person name="Hashimoto T."/>
        </authorList>
    </citation>
    <scope>NUCLEOTIDE SEQUENCE [LARGE SCALE GENOMIC DNA]</scope>
    <source>
        <strain evidence="5">NY0173</strain>
    </source>
</reference>
<feature type="repeat" description="WD" evidence="3">
    <location>
        <begin position="168"/>
        <end position="210"/>
    </location>
</feature>